<dbReference type="EMBL" id="SMSJ01000072">
    <property type="protein sequence ID" value="TDH59300.1"/>
    <property type="molecule type" value="Genomic_DNA"/>
</dbReference>
<evidence type="ECO:0000256" key="1">
    <source>
        <dbReference type="SAM" id="MobiDB-lite"/>
    </source>
</evidence>
<dbReference type="Pfam" id="PF11994">
    <property type="entry name" value="DUF3489"/>
    <property type="match status" value="1"/>
</dbReference>
<accession>A0A4R5Q8L3</accession>
<keyword evidence="3" id="KW-1185">Reference proteome</keyword>
<proteinExistence type="predicted"/>
<feature type="compositionally biased region" description="Polar residues" evidence="1">
    <location>
        <begin position="51"/>
        <end position="60"/>
    </location>
</feature>
<feature type="region of interest" description="Disordered" evidence="1">
    <location>
        <begin position="43"/>
        <end position="63"/>
    </location>
</feature>
<reference evidence="2 3" key="1">
    <citation type="journal article" date="2016" name="J. Microbiol.">
        <title>Dankookia rubra gen. nov., sp. nov., an alphaproteobacterium isolated from sediment of a shallow stream.</title>
        <authorList>
            <person name="Kim W.H."/>
            <person name="Kim D.H."/>
            <person name="Kang K."/>
            <person name="Ahn T.Y."/>
        </authorList>
    </citation>
    <scope>NUCLEOTIDE SEQUENCE [LARGE SCALE GENOMIC DNA]</scope>
    <source>
        <strain evidence="2 3">JCM30602</strain>
    </source>
</reference>
<sequence length="188" mass="19138">MAAIGAAPVTIEQASGAASSDAAQEPSSAPLVAPAVAGALNAPSGAEAANTPAQSPSTRPSLRDAAHRVLAAWDDQAGERAGMPGAIAALRAILVKPASAPRPAGIQKPREGTKQQQVLALLRRPEGATVAQIAEATGWQAHTVRGFFAGLKKRQGLVVEAAERVRQVGPGKEGAKGSYTVYRIAEAR</sequence>
<evidence type="ECO:0000313" key="3">
    <source>
        <dbReference type="Proteomes" id="UP000295096"/>
    </source>
</evidence>
<organism evidence="2 3">
    <name type="scientific">Dankookia rubra</name>
    <dbReference type="NCBI Taxonomy" id="1442381"/>
    <lineage>
        <taxon>Bacteria</taxon>
        <taxon>Pseudomonadati</taxon>
        <taxon>Pseudomonadota</taxon>
        <taxon>Alphaproteobacteria</taxon>
        <taxon>Acetobacterales</taxon>
        <taxon>Roseomonadaceae</taxon>
        <taxon>Dankookia</taxon>
    </lineage>
</organism>
<dbReference type="AlphaFoldDB" id="A0A4R5Q8L3"/>
<gene>
    <name evidence="2" type="ORF">E2C06_28115</name>
</gene>
<comment type="caution">
    <text evidence="2">The sequence shown here is derived from an EMBL/GenBank/DDBJ whole genome shotgun (WGS) entry which is preliminary data.</text>
</comment>
<name>A0A4R5Q8L3_9PROT</name>
<dbReference type="InterPro" id="IPR021880">
    <property type="entry name" value="DUF3489"/>
</dbReference>
<dbReference type="Proteomes" id="UP000295096">
    <property type="component" value="Unassembled WGS sequence"/>
</dbReference>
<evidence type="ECO:0000313" key="2">
    <source>
        <dbReference type="EMBL" id="TDH59300.1"/>
    </source>
</evidence>
<dbReference type="OrthoDB" id="7206991at2"/>
<protein>
    <submittedName>
        <fullName evidence="2">DUF3489 domain-containing protein</fullName>
    </submittedName>
</protein>